<dbReference type="AlphaFoldDB" id="A0A840VRY6"/>
<accession>A0A840VRY6</accession>
<name>A0A840VRY6_9PROT</name>
<reference evidence="1 2" key="1">
    <citation type="submission" date="2020-08" db="EMBL/GenBank/DDBJ databases">
        <title>Genomic Encyclopedia of Type Strains, Phase IV (KMG-IV): sequencing the most valuable type-strain genomes for metagenomic binning, comparative biology and taxonomic classification.</title>
        <authorList>
            <person name="Goeker M."/>
        </authorList>
    </citation>
    <scope>NUCLEOTIDE SEQUENCE [LARGE SCALE GENOMIC DNA]</scope>
    <source>
        <strain evidence="1 2">DSM 27026</strain>
    </source>
</reference>
<dbReference type="Proteomes" id="UP000553706">
    <property type="component" value="Unassembled WGS sequence"/>
</dbReference>
<comment type="caution">
    <text evidence="1">The sequence shown here is derived from an EMBL/GenBank/DDBJ whole genome shotgun (WGS) entry which is preliminary data.</text>
</comment>
<gene>
    <name evidence="1" type="ORF">HNP71_002633</name>
</gene>
<dbReference type="EMBL" id="JACHFJ010000015">
    <property type="protein sequence ID" value="MBB5374361.1"/>
    <property type="molecule type" value="Genomic_DNA"/>
</dbReference>
<proteinExistence type="predicted"/>
<sequence>MKQIASYVGVGEDKFNYLAQKVDNDPAALGTSLVEVVHEWAWTSGRNEFPAEYFNSSTDKSVFLKFLVANYLKTFGKISENHELSSEFDLFRKLSPHAVITTNFDELVADMYPHFERVVGEKIIPMSMNITGEIYQIHGTVDEPQSLVLTKEDYERFMKKRRYISSKMMTYFAEYPVFIFGYGLGDANINAIISDLGEALKDSGGFIDNIFYVEWVEDILQQKSLKEEHVVPVDFAGAPALRVRSIVTSDFSWILEALSDLSSPISVNTKVLRHLAARVVELVRVDAPKKEMQIDYRAVENLSDDPEALASVLGITKVANPNITHPYLLSQLAGKVGYKSWNKLTPLMSKANDVVGFDIKSSDNDYHIAIPNGKSTITRKYSEKMLGLLKELKQEKSGGLI</sequence>
<organism evidence="1 2">
    <name type="scientific">Acidocella aromatica</name>
    <dbReference type="NCBI Taxonomy" id="1303579"/>
    <lineage>
        <taxon>Bacteria</taxon>
        <taxon>Pseudomonadati</taxon>
        <taxon>Pseudomonadota</taxon>
        <taxon>Alphaproteobacteria</taxon>
        <taxon>Acetobacterales</taxon>
        <taxon>Acidocellaceae</taxon>
        <taxon>Acidocella</taxon>
    </lineage>
</organism>
<evidence type="ECO:0000313" key="1">
    <source>
        <dbReference type="EMBL" id="MBB5374361.1"/>
    </source>
</evidence>
<evidence type="ECO:0000313" key="2">
    <source>
        <dbReference type="Proteomes" id="UP000553706"/>
    </source>
</evidence>
<evidence type="ECO:0008006" key="3">
    <source>
        <dbReference type="Google" id="ProtNLM"/>
    </source>
</evidence>
<protein>
    <recommendedName>
        <fullName evidence="3">SIR2-like domain-containing protein</fullName>
    </recommendedName>
</protein>
<keyword evidence="2" id="KW-1185">Reference proteome</keyword>
<dbReference type="Pfam" id="PF13289">
    <property type="entry name" value="SIR2_2"/>
    <property type="match status" value="1"/>
</dbReference>